<dbReference type="PIR" id="T22481">
    <property type="entry name" value="T22481"/>
</dbReference>
<proteinExistence type="evidence at protein level"/>
<reference evidence="1 2" key="1">
    <citation type="journal article" date="1998" name="Science">
        <title>Genome sequence of the nematode C. elegans: a platform for investigating biology.</title>
        <authorList>
            <consortium name="The C. elegans sequencing consortium"/>
            <person name="Sulson J.E."/>
            <person name="Waterston R."/>
        </authorList>
    </citation>
    <scope>NUCLEOTIDE SEQUENCE [LARGE SCALE GENOMIC DNA]</scope>
    <source>
        <strain evidence="1 2">Bristol N2</strain>
    </source>
</reference>
<dbReference type="FunCoup" id="Q9XUF0">
    <property type="interactions" value="1568"/>
</dbReference>
<dbReference type="HOGENOM" id="CLU_139344_0_0_1"/>
<dbReference type="UCSC" id="F52B11.5">
    <property type="organism name" value="c. elegans"/>
</dbReference>
<dbReference type="Bgee" id="WBGene00009927">
    <property type="expression patterns" value="Expressed in pharyngeal muscle cell (C elegans) and 3 other cell types or tissues"/>
</dbReference>
<dbReference type="eggNOG" id="ENOG502TI6V">
    <property type="taxonomic scope" value="Eukaryota"/>
</dbReference>
<dbReference type="OMA" id="CESHTPY"/>
<dbReference type="RefSeq" id="NP_502701.1">
    <property type="nucleotide sequence ID" value="NM_070300.4"/>
</dbReference>
<evidence type="ECO:0000313" key="3">
    <source>
        <dbReference type="WormBase" id="F52B11.5"/>
    </source>
</evidence>
<dbReference type="AlphaFoldDB" id="Q9XUF0"/>
<dbReference type="PeptideAtlas" id="Q9XUF0"/>
<gene>
    <name evidence="1" type="ORF">CELE_F52B11.5</name>
    <name evidence="1 3" type="ORF">F52B11.5</name>
</gene>
<dbReference type="CTD" id="178366"/>
<dbReference type="KEGG" id="cel:CELE_F52B11.5"/>
<dbReference type="PaxDb" id="6239-F52B11.5"/>
<evidence type="ECO:0000313" key="2">
    <source>
        <dbReference type="Proteomes" id="UP000001940"/>
    </source>
</evidence>
<protein>
    <submittedName>
        <fullName evidence="1">FTH domain-containing protein</fullName>
    </submittedName>
</protein>
<dbReference type="InParanoid" id="Q9XUF0"/>
<dbReference type="AGR" id="WB:WBGene00009927"/>
<organism evidence="1 2">
    <name type="scientific">Caenorhabditis elegans</name>
    <dbReference type="NCBI Taxonomy" id="6239"/>
    <lineage>
        <taxon>Eukaryota</taxon>
        <taxon>Metazoa</taxon>
        <taxon>Ecdysozoa</taxon>
        <taxon>Nematoda</taxon>
        <taxon>Chromadorea</taxon>
        <taxon>Rhabditida</taxon>
        <taxon>Rhabditina</taxon>
        <taxon>Rhabditomorpha</taxon>
        <taxon>Rhabditoidea</taxon>
        <taxon>Rhabditidae</taxon>
        <taxon>Peloderinae</taxon>
        <taxon>Caenorhabditis</taxon>
    </lineage>
</organism>
<keyword evidence="2" id="KW-1185">Reference proteome</keyword>
<accession>Q9XUF0</accession>
<evidence type="ECO:0000313" key="1">
    <source>
        <dbReference type="EMBL" id="CAB05194.1"/>
    </source>
</evidence>
<evidence type="ECO:0007829" key="4">
    <source>
        <dbReference type="PeptideAtlas" id="Q9XUF0"/>
    </source>
</evidence>
<keyword evidence="4" id="KW-1267">Proteomics identification</keyword>
<dbReference type="OrthoDB" id="5795189at2759"/>
<name>Q9XUF0_CAEEL</name>
<dbReference type="EMBL" id="BX284604">
    <property type="protein sequence ID" value="CAB05194.1"/>
    <property type="molecule type" value="Genomic_DNA"/>
</dbReference>
<dbReference type="WormBase" id="F52B11.5">
    <property type="protein sequence ID" value="CE18725"/>
    <property type="gene ID" value="WBGene00009927"/>
</dbReference>
<sequence length="163" mass="18389">MFPVSLKIMYSDVMATVSDGVHNDVTLKNEHDVANDVMRYLEENYVKKENNVKLEEIQILLLSYTNPPQLPRGLSCSKWIIKCESHTPYVVNLLNAVPLNCDLLHIEVDNVGLGEVADMEQVITAKDLTLRTSGSEDGISSEQIAKFQARRLNLNGKVERIFE</sequence>
<dbReference type="Proteomes" id="UP000001940">
    <property type="component" value="Chromosome IV"/>
</dbReference>
<dbReference type="GeneID" id="178366"/>